<feature type="chain" id="PRO_5002081846" evidence="1">
    <location>
        <begin position="20"/>
        <end position="100"/>
    </location>
</feature>
<sequence length="100" mass="11588">SFFFAFFCFFVLSYDVIHLHRIYSPTMASLILCLGAKKTLEWCETNLPGFWTRRLFRLRPLLQLQALLPDAFHQYLLYLVIGRGYTFAMGLSATGVESIL</sequence>
<organism evidence="2 3">
    <name type="scientific">Oesophagostomum dentatum</name>
    <name type="common">Nodular worm</name>
    <dbReference type="NCBI Taxonomy" id="61180"/>
    <lineage>
        <taxon>Eukaryota</taxon>
        <taxon>Metazoa</taxon>
        <taxon>Ecdysozoa</taxon>
        <taxon>Nematoda</taxon>
        <taxon>Chromadorea</taxon>
        <taxon>Rhabditida</taxon>
        <taxon>Rhabditina</taxon>
        <taxon>Rhabditomorpha</taxon>
        <taxon>Strongyloidea</taxon>
        <taxon>Strongylidae</taxon>
        <taxon>Oesophagostomum</taxon>
    </lineage>
</organism>
<dbReference type="Proteomes" id="UP000053660">
    <property type="component" value="Unassembled WGS sequence"/>
</dbReference>
<keyword evidence="1" id="KW-0732">Signal</keyword>
<keyword evidence="3" id="KW-1185">Reference proteome</keyword>
<protein>
    <submittedName>
        <fullName evidence="2">Uncharacterized protein</fullName>
    </submittedName>
</protein>
<accession>A0A0B1T1C5</accession>
<evidence type="ECO:0000256" key="1">
    <source>
        <dbReference type="SAM" id="SignalP"/>
    </source>
</evidence>
<name>A0A0B1T1C5_OESDE</name>
<feature type="non-terminal residue" evidence="2">
    <location>
        <position position="1"/>
    </location>
</feature>
<dbReference type="EMBL" id="KN553551">
    <property type="protein sequence ID" value="KHJ89956.1"/>
    <property type="molecule type" value="Genomic_DNA"/>
</dbReference>
<dbReference type="AlphaFoldDB" id="A0A0B1T1C5"/>
<gene>
    <name evidence="2" type="ORF">OESDEN_10208</name>
</gene>
<feature type="signal peptide" evidence="1">
    <location>
        <begin position="1"/>
        <end position="19"/>
    </location>
</feature>
<evidence type="ECO:0000313" key="3">
    <source>
        <dbReference type="Proteomes" id="UP000053660"/>
    </source>
</evidence>
<proteinExistence type="predicted"/>
<evidence type="ECO:0000313" key="2">
    <source>
        <dbReference type="EMBL" id="KHJ89956.1"/>
    </source>
</evidence>
<reference evidence="2 3" key="1">
    <citation type="submission" date="2014-03" db="EMBL/GenBank/DDBJ databases">
        <title>Draft genome of the hookworm Oesophagostomum dentatum.</title>
        <authorList>
            <person name="Mitreva M."/>
        </authorList>
    </citation>
    <scope>NUCLEOTIDE SEQUENCE [LARGE SCALE GENOMIC DNA]</scope>
    <source>
        <strain evidence="2 3">OD-Hann</strain>
    </source>
</reference>